<protein>
    <recommendedName>
        <fullName evidence="1">VWFA domain-containing protein</fullName>
    </recommendedName>
</protein>
<dbReference type="eggNOG" id="COG2304">
    <property type="taxonomic scope" value="Bacteria"/>
</dbReference>
<dbReference type="PROSITE" id="PS50234">
    <property type="entry name" value="VWFA"/>
    <property type="match status" value="1"/>
</dbReference>
<evidence type="ECO:0000259" key="1">
    <source>
        <dbReference type="PROSITE" id="PS50234"/>
    </source>
</evidence>
<dbReference type="InterPro" id="IPR036465">
    <property type="entry name" value="vWFA_dom_sf"/>
</dbReference>
<dbReference type="InterPro" id="IPR002035">
    <property type="entry name" value="VWF_A"/>
</dbReference>
<dbReference type="SMART" id="SM00327">
    <property type="entry name" value="VWA"/>
    <property type="match status" value="1"/>
</dbReference>
<sequence length="278" mass="29558">MPYSESLSSQNPGYIVILIDQSGSMSDRFGGGSKAEECAKAVNRVLKELGMACTVGTEVKNRCEISILSYGKSGNTIKNGFSGNLASQAVVTMPELVANCLRVDKVKRKVSDGAGGLVEIDDDFPIWIEPAAIGGTPMAEAFQEAYNLVSNWTQSHKSSFPPVVINITDGEPNDESKAKTAALQLSQTGTDDGNTLILNAHISTKMGGKVELPSSANGLPDSYAKFLFNISSELPSVMLDGARAVGFEPSNGARGFVYNADAEVMIRLLDIGTKQQLR</sequence>
<dbReference type="PATRIC" id="fig|56110.3.peg.6293"/>
<dbReference type="AlphaFoldDB" id="K9TP50"/>
<dbReference type="SUPFAM" id="SSF53300">
    <property type="entry name" value="vWA-like"/>
    <property type="match status" value="1"/>
</dbReference>
<organism evidence="2 3">
    <name type="scientific">Oscillatoria acuminata PCC 6304</name>
    <dbReference type="NCBI Taxonomy" id="56110"/>
    <lineage>
        <taxon>Bacteria</taxon>
        <taxon>Bacillati</taxon>
        <taxon>Cyanobacteriota</taxon>
        <taxon>Cyanophyceae</taxon>
        <taxon>Oscillatoriophycideae</taxon>
        <taxon>Oscillatoriales</taxon>
        <taxon>Oscillatoriaceae</taxon>
        <taxon>Oscillatoria</taxon>
    </lineage>
</organism>
<name>K9TP50_9CYAN</name>
<dbReference type="Gene3D" id="3.40.50.410">
    <property type="entry name" value="von Willebrand factor, type A domain"/>
    <property type="match status" value="1"/>
</dbReference>
<dbReference type="Proteomes" id="UP000010367">
    <property type="component" value="Chromosome"/>
</dbReference>
<dbReference type="InParanoid" id="K9TP50"/>
<evidence type="ECO:0000313" key="2">
    <source>
        <dbReference type="EMBL" id="AFY84647.1"/>
    </source>
</evidence>
<dbReference type="OrthoDB" id="7605323at2"/>
<dbReference type="EMBL" id="CP003607">
    <property type="protein sequence ID" value="AFY84647.1"/>
    <property type="molecule type" value="Genomic_DNA"/>
</dbReference>
<accession>K9TP50</accession>
<dbReference type="STRING" id="56110.Oscil6304_5146"/>
<evidence type="ECO:0000313" key="3">
    <source>
        <dbReference type="Proteomes" id="UP000010367"/>
    </source>
</evidence>
<reference evidence="2 3" key="1">
    <citation type="submission" date="2012-06" db="EMBL/GenBank/DDBJ databases">
        <title>Finished chromosome of genome of Oscillatoria acuminata PCC 6304.</title>
        <authorList>
            <consortium name="US DOE Joint Genome Institute"/>
            <person name="Gugger M."/>
            <person name="Coursin T."/>
            <person name="Rippka R."/>
            <person name="Tandeau De Marsac N."/>
            <person name="Huntemann M."/>
            <person name="Wei C.-L."/>
            <person name="Han J."/>
            <person name="Detter J.C."/>
            <person name="Han C."/>
            <person name="Tapia R."/>
            <person name="Davenport K."/>
            <person name="Daligault H."/>
            <person name="Erkkila T."/>
            <person name="Gu W."/>
            <person name="Munk A.C.C."/>
            <person name="Teshima H."/>
            <person name="Xu Y."/>
            <person name="Chain P."/>
            <person name="Chen A."/>
            <person name="Krypides N."/>
            <person name="Mavromatis K."/>
            <person name="Markowitz V."/>
            <person name="Szeto E."/>
            <person name="Ivanova N."/>
            <person name="Mikhailova N."/>
            <person name="Ovchinnikova G."/>
            <person name="Pagani I."/>
            <person name="Pati A."/>
            <person name="Goodwin L."/>
            <person name="Peters L."/>
            <person name="Pitluck S."/>
            <person name="Woyke T."/>
            <person name="Kerfeld C."/>
        </authorList>
    </citation>
    <scope>NUCLEOTIDE SEQUENCE [LARGE SCALE GENOMIC DNA]</scope>
    <source>
        <strain evidence="2 3">PCC 6304</strain>
    </source>
</reference>
<dbReference type="HOGENOM" id="CLU_067782_0_0_3"/>
<feature type="domain" description="VWFA" evidence="1">
    <location>
        <begin position="14"/>
        <end position="242"/>
    </location>
</feature>
<proteinExistence type="predicted"/>
<gene>
    <name evidence="2" type="ORF">Oscil6304_5146</name>
</gene>
<dbReference type="KEGG" id="oac:Oscil6304_5146"/>
<keyword evidence="3" id="KW-1185">Reference proteome</keyword>